<name>A0A5C4J1S8_9ACTN</name>
<accession>A0A5C4J1S8</accession>
<sequence length="122" mass="13458">MTQGDAEVSMAAKSSSLSDLGERNSVFWFRVITLAEGWSFVVLLIFGSVLSRVSDIDLVRPLGLLHGALVIAWVLVFVAARRRLDWGVKPSLLAVLACLLPLTPFVFHRAKRAELLRAEVRA</sequence>
<keyword evidence="9" id="KW-1185">Reference proteome</keyword>
<comment type="subcellular location">
    <subcellularLocation>
        <location evidence="1">Cell membrane</location>
        <topology evidence="1">Multi-pass membrane protein</topology>
    </subcellularLocation>
</comment>
<evidence type="ECO:0000259" key="7">
    <source>
        <dbReference type="Pfam" id="PF12823"/>
    </source>
</evidence>
<dbReference type="NCBIfam" id="TIGR03954">
    <property type="entry name" value="integ_memb_HG"/>
    <property type="match status" value="1"/>
</dbReference>
<evidence type="ECO:0000256" key="1">
    <source>
        <dbReference type="ARBA" id="ARBA00004651"/>
    </source>
</evidence>
<dbReference type="GO" id="GO:0005886">
    <property type="term" value="C:plasma membrane"/>
    <property type="evidence" value="ECO:0007669"/>
    <property type="project" value="UniProtKB-SubCell"/>
</dbReference>
<dbReference type="InterPro" id="IPR023845">
    <property type="entry name" value="DUF3817_TM"/>
</dbReference>
<evidence type="ECO:0000256" key="5">
    <source>
        <dbReference type="ARBA" id="ARBA00023136"/>
    </source>
</evidence>
<keyword evidence="4 6" id="KW-1133">Transmembrane helix</keyword>
<dbReference type="Proteomes" id="UP000309174">
    <property type="component" value="Unassembled WGS sequence"/>
</dbReference>
<dbReference type="PANTHER" id="PTHR40077">
    <property type="entry name" value="MEMBRANE PROTEIN-RELATED"/>
    <property type="match status" value="1"/>
</dbReference>
<dbReference type="OrthoDB" id="3478920at2"/>
<keyword evidence="5 6" id="KW-0472">Membrane</keyword>
<evidence type="ECO:0000256" key="2">
    <source>
        <dbReference type="ARBA" id="ARBA00022475"/>
    </source>
</evidence>
<feature type="domain" description="DUF3817" evidence="7">
    <location>
        <begin position="28"/>
        <end position="110"/>
    </location>
</feature>
<feature type="transmembrane region" description="Helical" evidence="6">
    <location>
        <begin position="86"/>
        <end position="107"/>
    </location>
</feature>
<evidence type="ECO:0000256" key="3">
    <source>
        <dbReference type="ARBA" id="ARBA00022692"/>
    </source>
</evidence>
<dbReference type="Pfam" id="PF12823">
    <property type="entry name" value="DUF3817"/>
    <property type="match status" value="1"/>
</dbReference>
<feature type="transmembrane region" description="Helical" evidence="6">
    <location>
        <begin position="27"/>
        <end position="50"/>
    </location>
</feature>
<comment type="caution">
    <text evidence="8">The sequence shown here is derived from an EMBL/GenBank/DDBJ whole genome shotgun (WGS) entry which is preliminary data.</text>
</comment>
<protein>
    <submittedName>
        <fullName evidence="8">DUF3817 domain-containing protein</fullName>
    </submittedName>
</protein>
<dbReference type="EMBL" id="VCKW01000268">
    <property type="protein sequence ID" value="TMQ90693.1"/>
    <property type="molecule type" value="Genomic_DNA"/>
</dbReference>
<organism evidence="8 9">
    <name type="scientific">Actinomadura soli</name>
    <dbReference type="NCBI Taxonomy" id="2508997"/>
    <lineage>
        <taxon>Bacteria</taxon>
        <taxon>Bacillati</taxon>
        <taxon>Actinomycetota</taxon>
        <taxon>Actinomycetes</taxon>
        <taxon>Streptosporangiales</taxon>
        <taxon>Thermomonosporaceae</taxon>
        <taxon>Actinomadura</taxon>
    </lineage>
</organism>
<evidence type="ECO:0000313" key="9">
    <source>
        <dbReference type="Proteomes" id="UP000309174"/>
    </source>
</evidence>
<keyword evidence="2" id="KW-1003">Cell membrane</keyword>
<evidence type="ECO:0000256" key="6">
    <source>
        <dbReference type="SAM" id="Phobius"/>
    </source>
</evidence>
<keyword evidence="3 6" id="KW-0812">Transmembrane</keyword>
<reference evidence="8 9" key="1">
    <citation type="submission" date="2019-05" db="EMBL/GenBank/DDBJ databases">
        <title>Draft genome sequence of Actinomadura sp. 14C53.</title>
        <authorList>
            <person name="Saricaoglu S."/>
            <person name="Isik K."/>
        </authorList>
    </citation>
    <scope>NUCLEOTIDE SEQUENCE [LARGE SCALE GENOMIC DNA]</scope>
    <source>
        <strain evidence="8 9">14C53</strain>
    </source>
</reference>
<proteinExistence type="predicted"/>
<dbReference type="PANTHER" id="PTHR40077:SF1">
    <property type="entry name" value="MEMBRANE PROTEIN"/>
    <property type="match status" value="1"/>
</dbReference>
<dbReference type="AlphaFoldDB" id="A0A5C4J1S8"/>
<evidence type="ECO:0000313" key="8">
    <source>
        <dbReference type="EMBL" id="TMQ90693.1"/>
    </source>
</evidence>
<feature type="transmembrane region" description="Helical" evidence="6">
    <location>
        <begin position="62"/>
        <end position="80"/>
    </location>
</feature>
<gene>
    <name evidence="8" type="ORF">ETD83_34300</name>
</gene>
<evidence type="ECO:0000256" key="4">
    <source>
        <dbReference type="ARBA" id="ARBA00022989"/>
    </source>
</evidence>